<protein>
    <submittedName>
        <fullName evidence="8">Proton-conducting transporter membrane subunit</fullName>
    </submittedName>
</protein>
<reference evidence="8 9" key="1">
    <citation type="submission" date="2022-09" db="EMBL/GenBank/DDBJ databases">
        <title>Enrichment on poylsaccharides allowed isolation of novel metabolic and taxonomic groups of Haloarchaea.</title>
        <authorList>
            <person name="Sorokin D.Y."/>
            <person name="Elcheninov A.G."/>
            <person name="Khizhniak T.V."/>
            <person name="Kolganova T.V."/>
            <person name="Kublanov I.V."/>
        </authorList>
    </citation>
    <scope>NUCLEOTIDE SEQUENCE [LARGE SCALE GENOMIC DNA]</scope>
    <source>
        <strain evidence="8 9">AArc-curdl1</strain>
    </source>
</reference>
<dbReference type="PANTHER" id="PTHR42703">
    <property type="entry name" value="NADH DEHYDROGENASE"/>
    <property type="match status" value="1"/>
</dbReference>
<keyword evidence="3 6" id="KW-0812">Transmembrane</keyword>
<feature type="transmembrane region" description="Helical" evidence="6">
    <location>
        <begin position="277"/>
        <end position="294"/>
    </location>
</feature>
<feature type="domain" description="NADH:quinone oxidoreductase/Mrp antiporter transmembrane" evidence="7">
    <location>
        <begin position="124"/>
        <end position="420"/>
    </location>
</feature>
<dbReference type="Pfam" id="PF00361">
    <property type="entry name" value="Proton_antipo_M"/>
    <property type="match status" value="1"/>
</dbReference>
<evidence type="ECO:0000256" key="2">
    <source>
        <dbReference type="ARBA" id="ARBA00022475"/>
    </source>
</evidence>
<sequence>MSLVVALLFAVLLLPAIGALAVWLDSKRTPWTVATVSLGLTAVASTLLATLLILDGPTVYRLGIQGGPGLVFRSDALSVTVGLLDVVLTLGILGYIRTAGPHGREFYVPYLLFTTAVFGVVLSGDLFGIYAFLVLLIWATGRLVECGEKAGVEATARGYRRTATLGASVYLVGVLLAVWLGGSSDGRRLGFALAAVGYTDSLVITSFVFMTVGLALLVALVPLHGWLVETHARATDPVSALISGVLPAAAVYAFLRILFDVFTLEFLTANPAVTNGIIYGAIGSLLVGNLLAYGQRDIKGMLAYSTISQFGLIVAGLLVATETAVFGSVIQLFGHGIVKGAFCLVAGLIAIRFDARTIDEFGGLANRAPLVAAAFAGLAIAMIGLPPTVGFVGKWYIAVGALEQGLWVVTAFVVFSTLLTLGYVIPFVDSIYFGTFDGVDNGSQSITSTMVAVVVLAALLSLAIGLASVTFEAFLREAIEQLVAAPVE</sequence>
<gene>
    <name evidence="8" type="ORF">OB919_07800</name>
</gene>
<dbReference type="InterPro" id="IPR001750">
    <property type="entry name" value="ND/Mrp_TM"/>
</dbReference>
<comment type="caution">
    <text evidence="8">The sequence shown here is derived from an EMBL/GenBank/DDBJ whole genome shotgun (WGS) entry which is preliminary data.</text>
</comment>
<accession>A0AAP3E6E5</accession>
<dbReference type="RefSeq" id="WP_342808113.1">
    <property type="nucleotide sequence ID" value="NZ_JAOPJZ010000004.1"/>
</dbReference>
<evidence type="ECO:0000256" key="3">
    <source>
        <dbReference type="ARBA" id="ARBA00022692"/>
    </source>
</evidence>
<feature type="transmembrane region" description="Helical" evidence="6">
    <location>
        <begin position="405"/>
        <end position="428"/>
    </location>
</feature>
<feature type="transmembrane region" description="Helical" evidence="6">
    <location>
        <begin position="449"/>
        <end position="471"/>
    </location>
</feature>
<feature type="transmembrane region" description="Helical" evidence="6">
    <location>
        <begin position="202"/>
        <end position="226"/>
    </location>
</feature>
<evidence type="ECO:0000259" key="7">
    <source>
        <dbReference type="Pfam" id="PF00361"/>
    </source>
</evidence>
<keyword evidence="2" id="KW-1003">Cell membrane</keyword>
<dbReference type="PANTHER" id="PTHR42703:SF1">
    <property type="entry name" value="NA(+)_H(+) ANTIPORTER SUBUNIT D1"/>
    <property type="match status" value="1"/>
</dbReference>
<feature type="transmembrane region" description="Helical" evidence="6">
    <location>
        <begin position="162"/>
        <end position="182"/>
    </location>
</feature>
<organism evidence="8 9">
    <name type="scientific">Natronosalvus hydrolyticus</name>
    <dbReference type="NCBI Taxonomy" id="2979988"/>
    <lineage>
        <taxon>Archaea</taxon>
        <taxon>Methanobacteriati</taxon>
        <taxon>Methanobacteriota</taxon>
        <taxon>Stenosarchaea group</taxon>
        <taxon>Halobacteria</taxon>
        <taxon>Halobacteriales</taxon>
        <taxon>Natrialbaceae</taxon>
        <taxon>Natronosalvus</taxon>
    </lineage>
</organism>
<comment type="subcellular location">
    <subcellularLocation>
        <location evidence="1">Cell membrane</location>
        <topology evidence="1">Multi-pass membrane protein</topology>
    </subcellularLocation>
</comment>
<dbReference type="GO" id="GO:0005886">
    <property type="term" value="C:plasma membrane"/>
    <property type="evidence" value="ECO:0007669"/>
    <property type="project" value="UniProtKB-SubCell"/>
</dbReference>
<dbReference type="EMBL" id="JAOPJZ010000004">
    <property type="protein sequence ID" value="MCU4751885.1"/>
    <property type="molecule type" value="Genomic_DNA"/>
</dbReference>
<evidence type="ECO:0000256" key="4">
    <source>
        <dbReference type="ARBA" id="ARBA00022989"/>
    </source>
</evidence>
<dbReference type="Proteomes" id="UP001321047">
    <property type="component" value="Unassembled WGS sequence"/>
</dbReference>
<dbReference type="AlphaFoldDB" id="A0AAP3E6E5"/>
<evidence type="ECO:0000256" key="5">
    <source>
        <dbReference type="ARBA" id="ARBA00023136"/>
    </source>
</evidence>
<feature type="transmembrane region" description="Helical" evidence="6">
    <location>
        <begin position="365"/>
        <end position="385"/>
    </location>
</feature>
<dbReference type="InterPro" id="IPR050586">
    <property type="entry name" value="CPA3_Na-H_Antiporter_D"/>
</dbReference>
<keyword evidence="5 6" id="KW-0472">Membrane</keyword>
<evidence type="ECO:0000313" key="8">
    <source>
        <dbReference type="EMBL" id="MCU4751885.1"/>
    </source>
</evidence>
<name>A0AAP3E6E5_9EURY</name>
<evidence type="ECO:0000256" key="1">
    <source>
        <dbReference type="ARBA" id="ARBA00004651"/>
    </source>
</evidence>
<evidence type="ECO:0000313" key="9">
    <source>
        <dbReference type="Proteomes" id="UP001321047"/>
    </source>
</evidence>
<feature type="transmembrane region" description="Helical" evidence="6">
    <location>
        <begin position="238"/>
        <end position="257"/>
    </location>
</feature>
<feature type="transmembrane region" description="Helical" evidence="6">
    <location>
        <begin position="75"/>
        <end position="96"/>
    </location>
</feature>
<evidence type="ECO:0000256" key="6">
    <source>
        <dbReference type="SAM" id="Phobius"/>
    </source>
</evidence>
<feature type="transmembrane region" description="Helical" evidence="6">
    <location>
        <begin position="31"/>
        <end position="54"/>
    </location>
</feature>
<keyword evidence="4 6" id="KW-1133">Transmembrane helix</keyword>
<proteinExistence type="predicted"/>
<keyword evidence="9" id="KW-1185">Reference proteome</keyword>
<feature type="transmembrane region" description="Helical" evidence="6">
    <location>
        <begin position="108"/>
        <end position="141"/>
    </location>
</feature>